<dbReference type="EMBL" id="MU629528">
    <property type="protein sequence ID" value="KAJ1256310.1"/>
    <property type="molecule type" value="Genomic_DNA"/>
</dbReference>
<feature type="region of interest" description="Disordered" evidence="1">
    <location>
        <begin position="1"/>
        <end position="53"/>
    </location>
</feature>
<evidence type="ECO:0000313" key="3">
    <source>
        <dbReference type="Proteomes" id="UP001164776"/>
    </source>
</evidence>
<reference evidence="2 3" key="1">
    <citation type="submission" date="2022-10" db="EMBL/GenBank/DDBJ databases">
        <title>WGS assembly of Paspalum vaginatum 540-79.</title>
        <authorList>
            <person name="Sun G."/>
            <person name="Wase N."/>
            <person name="Shu S."/>
            <person name="Jenkins J."/>
            <person name="Zhou B."/>
            <person name="Torres-Rodriguez J."/>
            <person name="Chen C."/>
            <person name="Sandor L."/>
            <person name="Plott C."/>
            <person name="Yoshinga Y."/>
            <person name="Daum C."/>
            <person name="Qi P."/>
            <person name="Barry K."/>
            <person name="Lipzen A."/>
            <person name="Berry L."/>
            <person name="Pedersen C."/>
            <person name="Gottilla T."/>
            <person name="Foltz A."/>
            <person name="Yu H."/>
            <person name="O'Malley R."/>
            <person name="Zhang C."/>
            <person name="Devos K."/>
            <person name="Sigmon B."/>
            <person name="Yu B."/>
            <person name="Obata T."/>
            <person name="Schmutz J."/>
            <person name="Schnable J."/>
        </authorList>
    </citation>
    <scope>NUCLEOTIDE SEQUENCE [LARGE SCALE GENOMIC DNA]</scope>
    <source>
        <strain evidence="3">cv. 540-79</strain>
    </source>
</reference>
<evidence type="ECO:0000313" key="2">
    <source>
        <dbReference type="EMBL" id="KAJ1256313.1"/>
    </source>
</evidence>
<comment type="caution">
    <text evidence="2">The sequence shown here is derived from an EMBL/GenBank/DDBJ whole genome shotgun (WGS) entry which is preliminary data.</text>
</comment>
<dbReference type="AlphaFoldDB" id="A0A9W8CEX9"/>
<proteinExistence type="predicted"/>
<feature type="compositionally biased region" description="Low complexity" evidence="1">
    <location>
        <begin position="78"/>
        <end position="92"/>
    </location>
</feature>
<feature type="compositionally biased region" description="Basic residues" evidence="1">
    <location>
        <begin position="1"/>
        <end position="10"/>
    </location>
</feature>
<dbReference type="EMBL" id="MU629528">
    <property type="protein sequence ID" value="KAJ1256311.1"/>
    <property type="molecule type" value="Genomic_DNA"/>
</dbReference>
<evidence type="ECO:0000256" key="1">
    <source>
        <dbReference type="SAM" id="MobiDB-lite"/>
    </source>
</evidence>
<protein>
    <submittedName>
        <fullName evidence="2">Uncharacterized protein</fullName>
    </submittedName>
</protein>
<dbReference type="Proteomes" id="UP001164776">
    <property type="component" value="Unassembled WGS sequence"/>
</dbReference>
<dbReference type="EMBL" id="MU629528">
    <property type="protein sequence ID" value="KAJ1256313.1"/>
    <property type="molecule type" value="Genomic_DNA"/>
</dbReference>
<organism evidence="2 3">
    <name type="scientific">Paspalum vaginatum</name>
    <name type="common">seashore paspalum</name>
    <dbReference type="NCBI Taxonomy" id="158149"/>
    <lineage>
        <taxon>Eukaryota</taxon>
        <taxon>Viridiplantae</taxon>
        <taxon>Streptophyta</taxon>
        <taxon>Embryophyta</taxon>
        <taxon>Tracheophyta</taxon>
        <taxon>Spermatophyta</taxon>
        <taxon>Magnoliopsida</taxon>
        <taxon>Liliopsida</taxon>
        <taxon>Poales</taxon>
        <taxon>Poaceae</taxon>
        <taxon>PACMAD clade</taxon>
        <taxon>Panicoideae</taxon>
        <taxon>Andropogonodae</taxon>
        <taxon>Paspaleae</taxon>
        <taxon>Paspalinae</taxon>
        <taxon>Paspalum</taxon>
    </lineage>
</organism>
<name>A0A9W8CEX9_9POAL</name>
<sequence length="157" mass="16608">MRRRRGKGGPKPRPPDPAAASPRSPPCGGVAPRRAEPQPPRPPLAGAPHRHGAASCPAVAASARCGAALPRPLRAVASPRRGTTPPRSRWGPSSRLLQRCGAASLRRTPSPQQSCLPSPDLCSSQEKRVERTCLVFSSSLKVNKCWCSKGKGYLSPV</sequence>
<feature type="region of interest" description="Disordered" evidence="1">
    <location>
        <begin position="69"/>
        <end position="94"/>
    </location>
</feature>
<keyword evidence="3" id="KW-1185">Reference proteome</keyword>
<accession>A0A9W8CEX9</accession>
<gene>
    <name evidence="2" type="ORF">BS78_K046300</name>
</gene>